<keyword evidence="1" id="KW-0596">Phosphopantetheine</keyword>
<accession>A0A9N9W5U7</accession>
<dbReference type="InterPro" id="IPR000873">
    <property type="entry name" value="AMP-dep_synth/lig_dom"/>
</dbReference>
<evidence type="ECO:0000256" key="1">
    <source>
        <dbReference type="ARBA" id="ARBA00022450"/>
    </source>
</evidence>
<keyword evidence="3" id="KW-0436">Ligase</keyword>
<dbReference type="PANTHER" id="PTHR44845">
    <property type="entry name" value="CARRIER DOMAIN-CONTAINING PROTEIN"/>
    <property type="match status" value="1"/>
</dbReference>
<dbReference type="Pfam" id="PF00501">
    <property type="entry name" value="AMP-binding"/>
    <property type="match status" value="1"/>
</dbReference>
<comment type="caution">
    <text evidence="5">The sequence shown here is derived from an EMBL/GenBank/DDBJ whole genome shotgun (WGS) entry which is preliminary data.</text>
</comment>
<proteinExistence type="predicted"/>
<dbReference type="AlphaFoldDB" id="A0A9N9W5U7"/>
<dbReference type="Gene3D" id="3.40.50.980">
    <property type="match status" value="2"/>
</dbReference>
<dbReference type="GO" id="GO:0016874">
    <property type="term" value="F:ligase activity"/>
    <property type="evidence" value="ECO:0007669"/>
    <property type="project" value="UniProtKB-KW"/>
</dbReference>
<name>A0A9N9W5U7_9HYPO</name>
<evidence type="ECO:0000313" key="5">
    <source>
        <dbReference type="EMBL" id="CAH0045951.1"/>
    </source>
</evidence>
<protein>
    <recommendedName>
        <fullName evidence="4">AMP-dependent synthetase/ligase domain-containing protein</fullName>
    </recommendedName>
</protein>
<sequence length="311" mass="33868">MLDNKQNDTFTLGFCVHNLVEHAAIRFYDKIALICANKSLTFGALNCLSNQLALSLIDWGIGRGKIIAVALERSPRLVVALLAVLKTGAAYLPLDPVFPNERLSHMLNDASPSCILVESTSKDLFAPWRGICFDVDDMQSMPAGARNPNISVQVTDLAYITYSSGPTGQARGVQVTHGAISNILCSTMRELGCKETDRLLAITTICSSIAVLELFLPLLCGASIVLARTPDISTPKALLGLMRQYRITTMQATPVIWQILLNQGLQDVHRLANLICNGGKLPQKLAQNLLSCADSVWNLYEPTEAAICWNL</sequence>
<keyword evidence="2" id="KW-0597">Phosphoprotein</keyword>
<evidence type="ECO:0000256" key="2">
    <source>
        <dbReference type="ARBA" id="ARBA00022553"/>
    </source>
</evidence>
<feature type="domain" description="AMP-dependent synthetase/ligase" evidence="4">
    <location>
        <begin position="21"/>
        <end position="308"/>
    </location>
</feature>
<reference evidence="6" key="1">
    <citation type="submission" date="2019-06" db="EMBL/GenBank/DDBJ databases">
        <authorList>
            <person name="Broberg M."/>
        </authorList>
    </citation>
    <scope>NUCLEOTIDE SEQUENCE [LARGE SCALE GENOMIC DNA]</scope>
</reference>
<dbReference type="SUPFAM" id="SSF56801">
    <property type="entry name" value="Acetyl-CoA synthetase-like"/>
    <property type="match status" value="1"/>
</dbReference>
<reference evidence="5 6" key="2">
    <citation type="submission" date="2021-10" db="EMBL/GenBank/DDBJ databases">
        <authorList>
            <person name="Piombo E."/>
        </authorList>
    </citation>
    <scope>NUCLEOTIDE SEQUENCE [LARGE SCALE GENOMIC DNA]</scope>
</reference>
<gene>
    <name evidence="5" type="ORF">CSOL1703_00012584</name>
</gene>
<dbReference type="PANTHER" id="PTHR44845:SF6">
    <property type="entry name" value="BETA-ALANINE-ACTIVATING ENZYME"/>
    <property type="match status" value="1"/>
</dbReference>
<evidence type="ECO:0000259" key="4">
    <source>
        <dbReference type="Pfam" id="PF00501"/>
    </source>
</evidence>
<evidence type="ECO:0000313" key="6">
    <source>
        <dbReference type="Proteomes" id="UP000775872"/>
    </source>
</evidence>
<dbReference type="EMBL" id="CABFOC020000013">
    <property type="protein sequence ID" value="CAH0045951.1"/>
    <property type="molecule type" value="Genomic_DNA"/>
</dbReference>
<dbReference type="FunFam" id="3.40.50.980:FF:000001">
    <property type="entry name" value="Non-ribosomal peptide synthetase"/>
    <property type="match status" value="1"/>
</dbReference>
<organism evidence="5 6">
    <name type="scientific">Clonostachys solani</name>
    <dbReference type="NCBI Taxonomy" id="160281"/>
    <lineage>
        <taxon>Eukaryota</taxon>
        <taxon>Fungi</taxon>
        <taxon>Dikarya</taxon>
        <taxon>Ascomycota</taxon>
        <taxon>Pezizomycotina</taxon>
        <taxon>Sordariomycetes</taxon>
        <taxon>Hypocreomycetidae</taxon>
        <taxon>Hypocreales</taxon>
        <taxon>Bionectriaceae</taxon>
        <taxon>Clonostachys</taxon>
    </lineage>
</organism>
<evidence type="ECO:0000256" key="3">
    <source>
        <dbReference type="ARBA" id="ARBA00022598"/>
    </source>
</evidence>
<dbReference type="OrthoDB" id="416786at2759"/>
<keyword evidence="6" id="KW-1185">Reference proteome</keyword>
<dbReference type="Proteomes" id="UP000775872">
    <property type="component" value="Unassembled WGS sequence"/>
</dbReference>